<evidence type="ECO:0000313" key="11">
    <source>
        <dbReference type="Proteomes" id="UP000217446"/>
    </source>
</evidence>
<dbReference type="STRING" id="1963.AQJ27_44210"/>
<evidence type="ECO:0000256" key="1">
    <source>
        <dbReference type="ARBA" id="ARBA00022798"/>
    </source>
</evidence>
<keyword evidence="3" id="KW-0238">DNA-binding</keyword>
<dbReference type="PROSITE" id="PS51078">
    <property type="entry name" value="ICLR_ED"/>
    <property type="match status" value="1"/>
</dbReference>
<evidence type="ECO:0000313" key="10">
    <source>
        <dbReference type="EMBL" id="GAX57456.1"/>
    </source>
</evidence>
<dbReference type="InterPro" id="IPR036388">
    <property type="entry name" value="WH-like_DNA-bd_sf"/>
</dbReference>
<dbReference type="EMBL" id="BDQI01000036">
    <property type="protein sequence ID" value="GAX57456.1"/>
    <property type="molecule type" value="Genomic_DNA"/>
</dbReference>
<dbReference type="Pfam" id="PF01614">
    <property type="entry name" value="IclR_C"/>
    <property type="match status" value="1"/>
</dbReference>
<dbReference type="Gene3D" id="3.30.450.40">
    <property type="match status" value="1"/>
</dbReference>
<keyword evidence="2" id="KW-0805">Transcription regulation</keyword>
<evidence type="ECO:0000256" key="7">
    <source>
        <dbReference type="ARBA" id="ARBA00070406"/>
    </source>
</evidence>
<name>A0A250VTM7_STROL</name>
<keyword evidence="4" id="KW-0010">Activator</keyword>
<accession>A0A250VTM7</accession>
<protein>
    <recommendedName>
        <fullName evidence="7">Glycerol operon regulatory protein</fullName>
    </recommendedName>
</protein>
<dbReference type="PANTHER" id="PTHR30136:SF24">
    <property type="entry name" value="HTH-TYPE TRANSCRIPTIONAL REPRESSOR ALLR"/>
    <property type="match status" value="1"/>
</dbReference>
<comment type="caution">
    <text evidence="10">The sequence shown here is derived from an EMBL/GenBank/DDBJ whole genome shotgun (WGS) entry which is preliminary data.</text>
</comment>
<proteinExistence type="predicted"/>
<dbReference type="InterPro" id="IPR014757">
    <property type="entry name" value="Tscrpt_reg_IclR_C"/>
</dbReference>
<evidence type="ECO:0000256" key="3">
    <source>
        <dbReference type="ARBA" id="ARBA00023125"/>
    </source>
</evidence>
<reference evidence="11" key="1">
    <citation type="submission" date="2017-05" db="EMBL/GenBank/DDBJ databases">
        <title>Streptomyces olivochromogenes NBRC 3561 whole genome shotgun sequence.</title>
        <authorList>
            <person name="Dohra H."/>
            <person name="Kodani S."/>
        </authorList>
    </citation>
    <scope>NUCLEOTIDE SEQUENCE [LARGE SCALE GENOMIC DNA]</scope>
    <source>
        <strain evidence="11">NBRC 3561</strain>
    </source>
</reference>
<dbReference type="PROSITE" id="PS51077">
    <property type="entry name" value="HTH_ICLR"/>
    <property type="match status" value="1"/>
</dbReference>
<feature type="domain" description="HTH iclR-type" evidence="8">
    <location>
        <begin position="6"/>
        <end position="66"/>
    </location>
</feature>
<dbReference type="FunFam" id="1.10.10.10:FF:000056">
    <property type="entry name" value="IclR family transcriptional regulator"/>
    <property type="match status" value="1"/>
</dbReference>
<evidence type="ECO:0000256" key="4">
    <source>
        <dbReference type="ARBA" id="ARBA00023159"/>
    </source>
</evidence>
<feature type="domain" description="IclR-ED" evidence="9">
    <location>
        <begin position="67"/>
        <end position="246"/>
    </location>
</feature>
<keyword evidence="5" id="KW-0804">Transcription</keyword>
<dbReference type="SMART" id="SM00346">
    <property type="entry name" value="HTH_ICLR"/>
    <property type="match status" value="1"/>
</dbReference>
<organism evidence="10 11">
    <name type="scientific">Streptomyces olivochromogenes</name>
    <dbReference type="NCBI Taxonomy" id="1963"/>
    <lineage>
        <taxon>Bacteria</taxon>
        <taxon>Bacillati</taxon>
        <taxon>Actinomycetota</taxon>
        <taxon>Actinomycetes</taxon>
        <taxon>Kitasatosporales</taxon>
        <taxon>Streptomycetaceae</taxon>
        <taxon>Streptomyces</taxon>
    </lineage>
</organism>
<dbReference type="InterPro" id="IPR050707">
    <property type="entry name" value="HTH_MetabolicPath_Reg"/>
</dbReference>
<comment type="function">
    <text evidence="6">May be an activator protein for the gylABX operon.</text>
</comment>
<dbReference type="SUPFAM" id="SSF55781">
    <property type="entry name" value="GAF domain-like"/>
    <property type="match status" value="1"/>
</dbReference>
<evidence type="ECO:0000259" key="8">
    <source>
        <dbReference type="PROSITE" id="PS51077"/>
    </source>
</evidence>
<dbReference type="InterPro" id="IPR036390">
    <property type="entry name" value="WH_DNA-bd_sf"/>
</dbReference>
<dbReference type="GO" id="GO:0006071">
    <property type="term" value="P:glycerol metabolic process"/>
    <property type="evidence" value="ECO:0007669"/>
    <property type="project" value="UniProtKB-KW"/>
</dbReference>
<dbReference type="GO" id="GO:0045892">
    <property type="term" value="P:negative regulation of DNA-templated transcription"/>
    <property type="evidence" value="ECO:0007669"/>
    <property type="project" value="TreeGrafter"/>
</dbReference>
<keyword evidence="1" id="KW-0319">Glycerol metabolism</keyword>
<dbReference type="Gene3D" id="1.10.10.10">
    <property type="entry name" value="Winged helix-like DNA-binding domain superfamily/Winged helix DNA-binding domain"/>
    <property type="match status" value="1"/>
</dbReference>
<evidence type="ECO:0000259" key="9">
    <source>
        <dbReference type="PROSITE" id="PS51078"/>
    </source>
</evidence>
<dbReference type="AlphaFoldDB" id="A0A250VTM7"/>
<evidence type="ECO:0000256" key="6">
    <source>
        <dbReference type="ARBA" id="ARBA00058938"/>
    </source>
</evidence>
<dbReference type="InterPro" id="IPR005471">
    <property type="entry name" value="Tscrpt_reg_IclR_N"/>
</dbReference>
<evidence type="ECO:0000256" key="5">
    <source>
        <dbReference type="ARBA" id="ARBA00023163"/>
    </source>
</evidence>
<dbReference type="RefSeq" id="WP_067382543.1">
    <property type="nucleotide sequence ID" value="NZ_BDQI01000036.1"/>
</dbReference>
<dbReference type="GO" id="GO:0003700">
    <property type="term" value="F:DNA-binding transcription factor activity"/>
    <property type="evidence" value="ECO:0007669"/>
    <property type="project" value="TreeGrafter"/>
</dbReference>
<evidence type="ECO:0000256" key="2">
    <source>
        <dbReference type="ARBA" id="ARBA00023015"/>
    </source>
</evidence>
<dbReference type="Proteomes" id="UP000217446">
    <property type="component" value="Unassembled WGS sequence"/>
</dbReference>
<keyword evidence="11" id="KW-1185">Reference proteome</keyword>
<sequence>MPKPSSSAVDKALDLIEALARSNRPLRLSELAGEVGLHRATAYRVLIDLIRRGWVLRTDDHYLLGAAALQLSHSAAHNSLVAVGRPMLEALSERTGMMVNLQVLEADRSRVIDVVRPPRLEMINHLRDEMLPVHRFAGPVALVALLDKDARRPYLRLAEEAGHPLTGPEGLLTDIEEAERTGYAFERGRAEHLVASVSRAVVSAKGWPICALTLVGLDAEFDEPHLSELKRQLRGATDALQDALTGLSSSPQADPG</sequence>
<dbReference type="PANTHER" id="PTHR30136">
    <property type="entry name" value="HELIX-TURN-HELIX TRANSCRIPTIONAL REGULATOR, ICLR FAMILY"/>
    <property type="match status" value="1"/>
</dbReference>
<gene>
    <name evidence="10" type="ORF">SO3561_09026</name>
</gene>
<dbReference type="InterPro" id="IPR029016">
    <property type="entry name" value="GAF-like_dom_sf"/>
</dbReference>
<dbReference type="GO" id="GO:0003677">
    <property type="term" value="F:DNA binding"/>
    <property type="evidence" value="ECO:0007669"/>
    <property type="project" value="UniProtKB-KW"/>
</dbReference>
<dbReference type="Pfam" id="PF09339">
    <property type="entry name" value="HTH_IclR"/>
    <property type="match status" value="1"/>
</dbReference>
<dbReference type="SUPFAM" id="SSF46785">
    <property type="entry name" value="Winged helix' DNA-binding domain"/>
    <property type="match status" value="1"/>
</dbReference>